<feature type="domain" description="GAF" evidence="2">
    <location>
        <begin position="39"/>
        <end position="144"/>
    </location>
</feature>
<dbReference type="Gene3D" id="3.30.450.40">
    <property type="match status" value="1"/>
</dbReference>
<dbReference type="InterPro" id="IPR000614">
    <property type="entry name" value="FRMsr_CS"/>
</dbReference>
<reference evidence="3 4" key="1">
    <citation type="submission" date="2018-06" db="EMBL/GenBank/DDBJ databases">
        <title>Genomic Encyclopedia of Type Strains, Phase IV (KMG-IV): sequencing the most valuable type-strain genomes for metagenomic binning, comparative biology and taxonomic classification.</title>
        <authorList>
            <person name="Goeker M."/>
        </authorList>
    </citation>
    <scope>NUCLEOTIDE SEQUENCE [LARGE SCALE GENOMIC DNA]</scope>
    <source>
        <strain evidence="3 4">DSM 24032</strain>
    </source>
</reference>
<accession>A0A395JKW8</accession>
<organism evidence="3 4">
    <name type="scientific">Arenicella xantha</name>
    <dbReference type="NCBI Taxonomy" id="644221"/>
    <lineage>
        <taxon>Bacteria</taxon>
        <taxon>Pseudomonadati</taxon>
        <taxon>Pseudomonadota</taxon>
        <taxon>Gammaproteobacteria</taxon>
        <taxon>Arenicellales</taxon>
        <taxon>Arenicellaceae</taxon>
        <taxon>Arenicella</taxon>
    </lineage>
</organism>
<dbReference type="EMBL" id="QNRT01000008">
    <property type="protein sequence ID" value="RBP48352.1"/>
    <property type="molecule type" value="Genomic_DNA"/>
</dbReference>
<protein>
    <submittedName>
        <fullName evidence="3">GAF domain-containing protein</fullName>
    </submittedName>
</protein>
<dbReference type="PROSITE" id="PS01320">
    <property type="entry name" value="UPF0067"/>
    <property type="match status" value="1"/>
</dbReference>
<dbReference type="OrthoDB" id="9796252at2"/>
<dbReference type="InterPro" id="IPR051330">
    <property type="entry name" value="Phosphatase_reg/MetRdx"/>
</dbReference>
<dbReference type="FunFam" id="3.30.450.40:FF:000008">
    <property type="entry name" value="GAF domain-containing proteins"/>
    <property type="match status" value="1"/>
</dbReference>
<dbReference type="SUPFAM" id="SSF55781">
    <property type="entry name" value="GAF domain-like"/>
    <property type="match status" value="1"/>
</dbReference>
<keyword evidence="4" id="KW-1185">Reference proteome</keyword>
<dbReference type="InParanoid" id="A0A395JKW8"/>
<evidence type="ECO:0000313" key="4">
    <source>
        <dbReference type="Proteomes" id="UP000253083"/>
    </source>
</evidence>
<comment type="caution">
    <text evidence="3">The sequence shown here is derived from an EMBL/GenBank/DDBJ whole genome shotgun (WGS) entry which is preliminary data.</text>
</comment>
<dbReference type="FunCoup" id="A0A395JKW8">
    <property type="interactions" value="229"/>
</dbReference>
<proteinExistence type="inferred from homology"/>
<dbReference type="PANTHER" id="PTHR21021">
    <property type="entry name" value="GAF/PUTATIVE CYTOSKELETAL PROTEIN"/>
    <property type="match status" value="1"/>
</dbReference>
<dbReference type="InterPro" id="IPR003018">
    <property type="entry name" value="GAF"/>
</dbReference>
<evidence type="ECO:0000256" key="1">
    <source>
        <dbReference type="ARBA" id="ARBA00038454"/>
    </source>
</evidence>
<name>A0A395JKW8_9GAMM</name>
<dbReference type="GO" id="GO:0005829">
    <property type="term" value="C:cytosol"/>
    <property type="evidence" value="ECO:0007669"/>
    <property type="project" value="TreeGrafter"/>
</dbReference>
<gene>
    <name evidence="3" type="ORF">DFR28_10881</name>
</gene>
<dbReference type="RefSeq" id="WP_113955826.1">
    <property type="nucleotide sequence ID" value="NZ_QNRT01000008.1"/>
</dbReference>
<dbReference type="Pfam" id="PF13185">
    <property type="entry name" value="GAF_2"/>
    <property type="match status" value="1"/>
</dbReference>
<dbReference type="InterPro" id="IPR029016">
    <property type="entry name" value="GAF-like_dom_sf"/>
</dbReference>
<evidence type="ECO:0000259" key="2">
    <source>
        <dbReference type="Pfam" id="PF13185"/>
    </source>
</evidence>
<dbReference type="PANTHER" id="PTHR21021:SF15">
    <property type="entry name" value="FREE METHIONINE-R-SULFOXIDE REDUCTASE"/>
    <property type="match status" value="1"/>
</dbReference>
<dbReference type="GO" id="GO:0033745">
    <property type="term" value="F:L-methionine-(R)-S-oxide reductase activity"/>
    <property type="evidence" value="ECO:0007669"/>
    <property type="project" value="TreeGrafter"/>
</dbReference>
<dbReference type="Proteomes" id="UP000253083">
    <property type="component" value="Unassembled WGS sequence"/>
</dbReference>
<comment type="similarity">
    <text evidence="1">Belongs to the free Met sulfoxide reductase family.</text>
</comment>
<dbReference type="AlphaFoldDB" id="A0A395JKW8"/>
<sequence>MSNASYSLLLKQVEALIESESDYIANTANISSLIYHGMERVNWVGFYFLRDDELVLGPFNGQPACTRIPVGKGVCGTAFASNKSMLVKDVHEFPGHIACDAASESEVVVPFKTATVSGVFDIDSPERARFTASEKEFFEAVVALLLKKL</sequence>
<evidence type="ECO:0000313" key="3">
    <source>
        <dbReference type="EMBL" id="RBP48352.1"/>
    </source>
</evidence>